<name>A0A0X1T5Z0_PSEAA</name>
<keyword evidence="1" id="KW-0732">Signal</keyword>
<dbReference type="AlphaFoldDB" id="A0A0X1T5Z0"/>
<dbReference type="KEGG" id="pagb:AWM79_18620"/>
<organism evidence="2 3">
    <name type="scientific">Pseudomonas agarici</name>
    <dbReference type="NCBI Taxonomy" id="46677"/>
    <lineage>
        <taxon>Bacteria</taxon>
        <taxon>Pseudomonadati</taxon>
        <taxon>Pseudomonadota</taxon>
        <taxon>Gammaproteobacteria</taxon>
        <taxon>Pseudomonadales</taxon>
        <taxon>Pseudomonadaceae</taxon>
        <taxon>Pseudomonas</taxon>
    </lineage>
</organism>
<protein>
    <submittedName>
        <fullName evidence="2">Uncharacterized protein</fullName>
    </submittedName>
</protein>
<feature type="signal peptide" evidence="1">
    <location>
        <begin position="1"/>
        <end position="29"/>
    </location>
</feature>
<sequence length="278" mass="28913">MGNKSTTVRIGLLAATVALLVGCSGTQGARTVQLPEPKGVPREKWSDAMHVLTAMGISGQRDVPIELSGGVDGASPVGGSGAVLGDAGLSAVGSASPPTGLSGGAAAGIGLGLMLLGGSSDPARTTQVVAWVPADQASSPDAASALALRKVEDARKKVFANGLSKLPMQTGKYPDGHARGYASLADSYAERPIPYSDEVSKSPSFLRSPLSYGPIFIRDNQFTLDAYKNDMTTSEAMQLASQHLPEWIYIYHPGQRLRKNSIPAAIFNQGRGLYFVGK</sequence>
<dbReference type="PROSITE" id="PS51257">
    <property type="entry name" value="PROKAR_LIPOPROTEIN"/>
    <property type="match status" value="1"/>
</dbReference>
<keyword evidence="3" id="KW-1185">Reference proteome</keyword>
<feature type="chain" id="PRO_5007036068" evidence="1">
    <location>
        <begin position="30"/>
        <end position="278"/>
    </location>
</feature>
<dbReference type="Proteomes" id="UP000063229">
    <property type="component" value="Chromosome"/>
</dbReference>
<evidence type="ECO:0000313" key="3">
    <source>
        <dbReference type="Proteomes" id="UP000063229"/>
    </source>
</evidence>
<evidence type="ECO:0000313" key="2">
    <source>
        <dbReference type="EMBL" id="AMB87199.1"/>
    </source>
</evidence>
<accession>A0A0X1T5Z0</accession>
<gene>
    <name evidence="2" type="ORF">AWM79_18620</name>
</gene>
<evidence type="ECO:0000256" key="1">
    <source>
        <dbReference type="SAM" id="SignalP"/>
    </source>
</evidence>
<dbReference type="STRING" id="46677.AWM79_18620"/>
<proteinExistence type="predicted"/>
<dbReference type="EMBL" id="CP014135">
    <property type="protein sequence ID" value="AMB87199.1"/>
    <property type="molecule type" value="Genomic_DNA"/>
</dbReference>
<reference evidence="2 3" key="1">
    <citation type="submission" date="2016-01" db="EMBL/GenBank/DDBJ databases">
        <authorList>
            <person name="McClelland M."/>
            <person name="Jain A."/>
            <person name="Saraogi P."/>
            <person name="Mendelson R."/>
            <person name="Westerman R."/>
            <person name="SanMiguel P."/>
            <person name="Csonka L."/>
        </authorList>
    </citation>
    <scope>NUCLEOTIDE SEQUENCE [LARGE SCALE GENOMIC DNA]</scope>
    <source>
        <strain evidence="2 3">NCPPB 2472</strain>
    </source>
</reference>